<evidence type="ECO:0000313" key="2">
    <source>
        <dbReference type="Proteomes" id="UP000620124"/>
    </source>
</evidence>
<evidence type="ECO:0000313" key="1">
    <source>
        <dbReference type="EMBL" id="KAF7359699.1"/>
    </source>
</evidence>
<dbReference type="AlphaFoldDB" id="A0A8H6YIN1"/>
<keyword evidence="2" id="KW-1185">Reference proteome</keyword>
<reference evidence="1" key="1">
    <citation type="submission" date="2020-05" db="EMBL/GenBank/DDBJ databases">
        <title>Mycena genomes resolve the evolution of fungal bioluminescence.</title>
        <authorList>
            <person name="Tsai I.J."/>
        </authorList>
    </citation>
    <scope>NUCLEOTIDE SEQUENCE</scope>
    <source>
        <strain evidence="1">CCC161011</strain>
    </source>
</reference>
<proteinExistence type="predicted"/>
<dbReference type="Proteomes" id="UP000620124">
    <property type="component" value="Unassembled WGS sequence"/>
</dbReference>
<dbReference type="OrthoDB" id="2959267at2759"/>
<accession>A0A8H6YIN1</accession>
<comment type="caution">
    <text evidence="1">The sequence shown here is derived from an EMBL/GenBank/DDBJ whole genome shotgun (WGS) entry which is preliminary data.</text>
</comment>
<protein>
    <submittedName>
        <fullName evidence="1">Uncharacterized protein</fullName>
    </submittedName>
</protein>
<organism evidence="1 2">
    <name type="scientific">Mycena venus</name>
    <dbReference type="NCBI Taxonomy" id="2733690"/>
    <lineage>
        <taxon>Eukaryota</taxon>
        <taxon>Fungi</taxon>
        <taxon>Dikarya</taxon>
        <taxon>Basidiomycota</taxon>
        <taxon>Agaricomycotina</taxon>
        <taxon>Agaricomycetes</taxon>
        <taxon>Agaricomycetidae</taxon>
        <taxon>Agaricales</taxon>
        <taxon>Marasmiineae</taxon>
        <taxon>Mycenaceae</taxon>
        <taxon>Mycena</taxon>
    </lineage>
</organism>
<sequence>MGRHIFIGITVWLNPPSQVQPTTLPYLYRQVSGDDYQLGYKYTCEQNISSRCSPLSLALHPSMKLSIGITSLLASVVSAASLQARQYNDGQLLSPAAGATVTSGSQVTIKYRVYDSIDAGTRYILVGFEYSPDDGDHYTYPVGNLSLSSPGSSGLTINSPVTAPGIGSYNLVIYDVRTAGVAQTLYSQMTVNQTITVD</sequence>
<name>A0A8H6YIN1_9AGAR</name>
<dbReference type="EMBL" id="JACAZI010000005">
    <property type="protein sequence ID" value="KAF7359699.1"/>
    <property type="molecule type" value="Genomic_DNA"/>
</dbReference>
<gene>
    <name evidence="1" type="ORF">MVEN_00694300</name>
</gene>